<evidence type="ECO:0000313" key="7">
    <source>
        <dbReference type="EMBL" id="QMS85032.1"/>
    </source>
</evidence>
<keyword evidence="2 6" id="KW-0698">rRNA processing</keyword>
<feature type="binding site" evidence="6">
    <location>
        <position position="140"/>
    </location>
    <ligand>
        <name>S-adenosyl-L-methionine</name>
        <dbReference type="ChEBI" id="CHEBI:59789"/>
    </ligand>
</feature>
<keyword evidence="3 6" id="KW-0489">Methyltransferase</keyword>
<reference evidence="7 8" key="1">
    <citation type="submission" date="2020-02" db="EMBL/GenBank/DDBJ databases">
        <authorList>
            <person name="Zheng R.K."/>
            <person name="Sun C.M."/>
        </authorList>
    </citation>
    <scope>NUCLEOTIDE SEQUENCE [LARGE SCALE GENOMIC DNA]</scope>
    <source>
        <strain evidence="8">zrk13</strain>
    </source>
</reference>
<dbReference type="EMBL" id="CP048914">
    <property type="protein sequence ID" value="QMS85032.1"/>
    <property type="molecule type" value="Genomic_DNA"/>
</dbReference>
<keyword evidence="5 6" id="KW-0949">S-adenosyl-L-methionine</keyword>
<name>A0A7L7KRZ9_9MOLU</name>
<dbReference type="EC" id="2.1.1.-" evidence="6"/>
<comment type="subcellular location">
    <subcellularLocation>
        <location evidence="6">Cytoplasm</location>
    </subcellularLocation>
</comment>
<keyword evidence="8" id="KW-1185">Reference proteome</keyword>
<dbReference type="HAMAP" id="MF_00074">
    <property type="entry name" value="16SrRNA_methyltr_G"/>
    <property type="match status" value="1"/>
</dbReference>
<dbReference type="PIRSF" id="PIRSF003078">
    <property type="entry name" value="GidB"/>
    <property type="match status" value="1"/>
</dbReference>
<dbReference type="InterPro" id="IPR003682">
    <property type="entry name" value="rRNA_ssu_MeTfrase_G"/>
</dbReference>
<dbReference type="FunFam" id="3.40.50.150:FF:000041">
    <property type="entry name" value="Ribosomal RNA small subunit methyltransferase G"/>
    <property type="match status" value="1"/>
</dbReference>
<dbReference type="Proteomes" id="UP000514720">
    <property type="component" value="Chromosome"/>
</dbReference>
<evidence type="ECO:0000256" key="4">
    <source>
        <dbReference type="ARBA" id="ARBA00022679"/>
    </source>
</evidence>
<dbReference type="GO" id="GO:0070043">
    <property type="term" value="F:rRNA (guanine-N7-)-methyltransferase activity"/>
    <property type="evidence" value="ECO:0007669"/>
    <property type="project" value="UniProtKB-UniRule"/>
</dbReference>
<dbReference type="PANTHER" id="PTHR31760">
    <property type="entry name" value="S-ADENOSYL-L-METHIONINE-DEPENDENT METHYLTRANSFERASES SUPERFAMILY PROTEIN"/>
    <property type="match status" value="1"/>
</dbReference>
<accession>A0A7L7KRZ9</accession>
<protein>
    <recommendedName>
        <fullName evidence="6">Ribosomal RNA small subunit methyltransferase G</fullName>
        <ecNumber evidence="6">2.1.1.-</ecNumber>
    </recommendedName>
    <alternativeName>
        <fullName evidence="6">16S rRNA 7-methylguanosine methyltransferase</fullName>
        <shortName evidence="6">16S rRNA m7G methyltransferase</shortName>
    </alternativeName>
</protein>
<keyword evidence="1 6" id="KW-0963">Cytoplasm</keyword>
<dbReference type="RefSeq" id="WP_258878658.1">
    <property type="nucleotide sequence ID" value="NZ_CP048914.1"/>
</dbReference>
<sequence>MIEQFQHMLEECGIQLSPKQEQQFAHYYNLLMEWNSKLNLTSITEKEEVYLKHFYDSICLTKAISLSNQTILDVGSGAGFPSIPLKIIFPDLQITIIDALQKRVRFLHELTDTLGISVELIHGRAEEFSRRETYDIVTARAVSNLRMLCELCIPFVKHHGVFLAMKGPGYQEEVIDSKNTIQILGGTLEDTILYHVNHFERSIVVVRKTATTPTKYPRRYNKIKSKPL</sequence>
<dbReference type="NCBIfam" id="TIGR00138">
    <property type="entry name" value="rsmG_gidB"/>
    <property type="match status" value="1"/>
</dbReference>
<evidence type="ECO:0000256" key="6">
    <source>
        <dbReference type="HAMAP-Rule" id="MF_00074"/>
    </source>
</evidence>
<evidence type="ECO:0000256" key="3">
    <source>
        <dbReference type="ARBA" id="ARBA00022603"/>
    </source>
</evidence>
<dbReference type="KEGG" id="xcl:G4Z02_04440"/>
<evidence type="ECO:0000256" key="2">
    <source>
        <dbReference type="ARBA" id="ARBA00022552"/>
    </source>
</evidence>
<dbReference type="Pfam" id="PF02527">
    <property type="entry name" value="GidB"/>
    <property type="match status" value="1"/>
</dbReference>
<gene>
    <name evidence="6 7" type="primary">rsmG</name>
    <name evidence="7" type="ORF">G4Z02_04440</name>
</gene>
<dbReference type="AlphaFoldDB" id="A0A7L7KRZ9"/>
<evidence type="ECO:0000256" key="5">
    <source>
        <dbReference type="ARBA" id="ARBA00022691"/>
    </source>
</evidence>
<proteinExistence type="inferred from homology"/>
<dbReference type="GO" id="GO:0005829">
    <property type="term" value="C:cytosol"/>
    <property type="evidence" value="ECO:0007669"/>
    <property type="project" value="TreeGrafter"/>
</dbReference>
<organism evidence="7 8">
    <name type="scientific">Candidatus Xianfuyuplasma coldseepsis</name>
    <dbReference type="NCBI Taxonomy" id="2782163"/>
    <lineage>
        <taxon>Bacteria</taxon>
        <taxon>Bacillati</taxon>
        <taxon>Mycoplasmatota</taxon>
        <taxon>Mollicutes</taxon>
        <taxon>Candidatus Izemoplasmatales</taxon>
        <taxon>Candidatus Izemoplasmataceae</taxon>
        <taxon>Candidatus Xianfuyuplasma</taxon>
    </lineage>
</organism>
<comment type="function">
    <text evidence="6">Specifically methylates the N7 position of a guanine in 16S rRNA.</text>
</comment>
<evidence type="ECO:0000313" key="8">
    <source>
        <dbReference type="Proteomes" id="UP000514720"/>
    </source>
</evidence>
<dbReference type="PANTHER" id="PTHR31760:SF0">
    <property type="entry name" value="S-ADENOSYL-L-METHIONINE-DEPENDENT METHYLTRANSFERASES SUPERFAMILY PROTEIN"/>
    <property type="match status" value="1"/>
</dbReference>
<feature type="binding site" evidence="6">
    <location>
        <begin position="125"/>
        <end position="126"/>
    </location>
    <ligand>
        <name>S-adenosyl-L-methionine</name>
        <dbReference type="ChEBI" id="CHEBI:59789"/>
    </ligand>
</feature>
<feature type="binding site" evidence="6">
    <location>
        <position position="75"/>
    </location>
    <ligand>
        <name>S-adenosyl-L-methionine</name>
        <dbReference type="ChEBI" id="CHEBI:59789"/>
    </ligand>
</feature>
<dbReference type="InterPro" id="IPR029063">
    <property type="entry name" value="SAM-dependent_MTases_sf"/>
</dbReference>
<comment type="caution">
    <text evidence="6">Lacks conserved residue(s) required for the propagation of feature annotation.</text>
</comment>
<dbReference type="Gene3D" id="3.40.50.150">
    <property type="entry name" value="Vaccinia Virus protein VP39"/>
    <property type="match status" value="1"/>
</dbReference>
<comment type="similarity">
    <text evidence="6">Belongs to the methyltransferase superfamily. RNA methyltransferase RsmG family.</text>
</comment>
<dbReference type="CDD" id="cd02440">
    <property type="entry name" value="AdoMet_MTases"/>
    <property type="match status" value="1"/>
</dbReference>
<keyword evidence="4 6" id="KW-0808">Transferase</keyword>
<evidence type="ECO:0000256" key="1">
    <source>
        <dbReference type="ARBA" id="ARBA00022490"/>
    </source>
</evidence>
<feature type="binding site" evidence="6">
    <location>
        <position position="80"/>
    </location>
    <ligand>
        <name>S-adenosyl-L-methionine</name>
        <dbReference type="ChEBI" id="CHEBI:59789"/>
    </ligand>
</feature>
<dbReference type="SUPFAM" id="SSF53335">
    <property type="entry name" value="S-adenosyl-L-methionine-dependent methyltransferases"/>
    <property type="match status" value="1"/>
</dbReference>